<accession>A0A4P7A1L3</accession>
<keyword evidence="1" id="KW-0812">Transmembrane</keyword>
<dbReference type="EMBL" id="CP038015">
    <property type="protein sequence ID" value="QBP41796.1"/>
    <property type="molecule type" value="Genomic_DNA"/>
</dbReference>
<gene>
    <name evidence="2" type="ORF">E2636_11840</name>
</gene>
<protein>
    <submittedName>
        <fullName evidence="2">Uncharacterized protein</fullName>
    </submittedName>
</protein>
<evidence type="ECO:0000256" key="1">
    <source>
        <dbReference type="SAM" id="Phobius"/>
    </source>
</evidence>
<dbReference type="AlphaFoldDB" id="A0A4P7A1L3"/>
<proteinExistence type="predicted"/>
<keyword evidence="3" id="KW-1185">Reference proteome</keyword>
<keyword evidence="1" id="KW-1133">Transmembrane helix</keyword>
<name>A0A4P7A1L3_9BACL</name>
<evidence type="ECO:0000313" key="2">
    <source>
        <dbReference type="EMBL" id="QBP41796.1"/>
    </source>
</evidence>
<organism evidence="2 3">
    <name type="scientific">Paenisporosarcina antarctica</name>
    <dbReference type="NCBI Taxonomy" id="417367"/>
    <lineage>
        <taxon>Bacteria</taxon>
        <taxon>Bacillati</taxon>
        <taxon>Bacillota</taxon>
        <taxon>Bacilli</taxon>
        <taxon>Bacillales</taxon>
        <taxon>Caryophanaceae</taxon>
        <taxon>Paenisporosarcina</taxon>
    </lineage>
</organism>
<feature type="transmembrane region" description="Helical" evidence="1">
    <location>
        <begin position="49"/>
        <end position="69"/>
    </location>
</feature>
<keyword evidence="1" id="KW-0472">Membrane</keyword>
<reference evidence="2 3" key="1">
    <citation type="submission" date="2019-03" db="EMBL/GenBank/DDBJ databases">
        <title>Complete genome sequence of Paenisporosarcina antarctica CGMCC 1.6503T.</title>
        <authorList>
            <person name="Rong J.-C."/>
            <person name="Chi N.-Y."/>
            <person name="Zhang Q.-F."/>
        </authorList>
    </citation>
    <scope>NUCLEOTIDE SEQUENCE [LARGE SCALE GENOMIC DNA]</scope>
    <source>
        <strain evidence="2 3">CGMCC 1.6503</strain>
    </source>
</reference>
<feature type="transmembrane region" description="Helical" evidence="1">
    <location>
        <begin position="12"/>
        <end position="29"/>
    </location>
</feature>
<dbReference type="OrthoDB" id="2877480at2"/>
<dbReference type="KEGG" id="panc:E2636_11840"/>
<sequence>MVKIKKNSIHYILFIAGIVVVFTGIVTSISNGGTESINEFDEISNNFSFSILFSVLFPYVVIGIVLIGLSEVVNLLQKLVNHFIGIPEKVEPVFNDLVENKDKEEVSIATKVEINMFYEEKSLQIDEIRPTKFEDFYIVIRGNDKDLVELGGFHPIIVSNERLEHSQTLRELLQ</sequence>
<evidence type="ECO:0000313" key="3">
    <source>
        <dbReference type="Proteomes" id="UP000294292"/>
    </source>
</evidence>
<dbReference type="Proteomes" id="UP000294292">
    <property type="component" value="Chromosome"/>
</dbReference>